<feature type="chain" id="PRO_5009028928" description="Dolichyl-diphosphooligosaccharide--protein glycosyltransferase subunit 1" evidence="10">
    <location>
        <begin position="21"/>
        <end position="471"/>
    </location>
</feature>
<name>A0A1G4K058_9SACH</name>
<dbReference type="Pfam" id="PF04597">
    <property type="entry name" value="Ribophorin_I"/>
    <property type="match status" value="1"/>
</dbReference>
<comment type="pathway">
    <text evidence="3 10">Protein modification; protein glycosylation.</text>
</comment>
<dbReference type="InterPro" id="IPR007676">
    <property type="entry name" value="Ribophorin_I"/>
</dbReference>
<evidence type="ECO:0000256" key="7">
    <source>
        <dbReference type="ARBA" id="ARBA00022824"/>
    </source>
</evidence>
<sequence length="471" mass="53462">MLVAKRAFTLLFLCLRFVVSQSDTSLLPTSWENVQYSRTVDVSRSYTQESIDLQIKNVDDKPISEYYFVLPEDVFEKISLFSAKLRKVDAILDSAILPQQTFTANGKAVKVGVVQLPSPIEPGQEAKIVVNIAYNCNRQPYPGHVELGEKQSLRLSTNKYPISAYNTKTYSLGFKGSLSFSEQESVGSDAMACQMKGNTFSCVSQESVAAYRDPVPISVVFEHNLPLTRVTNLERAVWISHWASTLQFEEYYELINDAAPLKSGFSRAEYMRGQHALKQSGHLTALEMVLPEDSEEHYFTDLVGAVSTFKVLKNHLFLKPRYPLFGGWKYNFTIGWTNQLSQFLRVEDATQESYVLSVPALNGPDDTFYDRMNLSVYLPEEAEVLDVWCPLPITSTEVTTEKSYFDLNKGHTKVSLELKNVVDTVARSEVFIRYKFSSTSFYKKPFSIATSVFVVLMAYYLLKQTTYMIEE</sequence>
<dbReference type="OrthoDB" id="310030at2759"/>
<dbReference type="UniPathway" id="UPA00378"/>
<evidence type="ECO:0000313" key="11">
    <source>
        <dbReference type="EMBL" id="SCU96871.1"/>
    </source>
</evidence>
<reference evidence="12" key="1">
    <citation type="submission" date="2016-03" db="EMBL/GenBank/DDBJ databases">
        <authorList>
            <person name="Devillers Hugo."/>
        </authorList>
    </citation>
    <scope>NUCLEOTIDE SEQUENCE [LARGE SCALE GENOMIC DNA]</scope>
</reference>
<dbReference type="GO" id="GO:0008250">
    <property type="term" value="C:oligosaccharyltransferase complex"/>
    <property type="evidence" value="ECO:0007669"/>
    <property type="project" value="UniProtKB-UniRule"/>
</dbReference>
<keyword evidence="5 10" id="KW-0812">Transmembrane</keyword>
<evidence type="ECO:0000313" key="12">
    <source>
        <dbReference type="Proteomes" id="UP000189911"/>
    </source>
</evidence>
<accession>A0A1G4K058</accession>
<evidence type="ECO:0000256" key="8">
    <source>
        <dbReference type="ARBA" id="ARBA00022989"/>
    </source>
</evidence>
<keyword evidence="7 10" id="KW-0256">Endoplasmic reticulum</keyword>
<protein>
    <recommendedName>
        <fullName evidence="10">Dolichyl-diphosphooligosaccharide--protein glycosyltransferase subunit 1</fullName>
    </recommendedName>
</protein>
<dbReference type="Proteomes" id="UP000189911">
    <property type="component" value="Chromosome E"/>
</dbReference>
<comment type="function">
    <text evidence="1 10">Subunit of the oligosaccharyl transferase (OST) complex that catalyzes the initial transfer of a defined glycan (Glc(3)Man(9)GlcNAc(2) in eukaryotes) from the lipid carrier dolichol-pyrophosphate to an asparagine residue within an Asn-X-Ser/Thr consensus motif in nascent polypeptide chains, the first step in protein N-glycosylation. N-glycosylation occurs cotranslationally and the complex associates with the Sec61 complex at the channel-forming translocon complex that mediates protein translocation across the endoplasmic reticulum (ER). All subunits are required for a maximal enzyme activity.</text>
</comment>
<evidence type="ECO:0000256" key="10">
    <source>
        <dbReference type="RuleBase" id="RU361143"/>
    </source>
</evidence>
<proteinExistence type="inferred from homology"/>
<dbReference type="PANTHER" id="PTHR21049">
    <property type="entry name" value="RIBOPHORIN I"/>
    <property type="match status" value="1"/>
</dbReference>
<feature type="signal peptide" evidence="10">
    <location>
        <begin position="1"/>
        <end position="20"/>
    </location>
</feature>
<keyword evidence="12" id="KW-1185">Reference proteome</keyword>
<evidence type="ECO:0000256" key="5">
    <source>
        <dbReference type="ARBA" id="ARBA00022692"/>
    </source>
</evidence>
<gene>
    <name evidence="11" type="ORF">LANO_0E14576G</name>
</gene>
<evidence type="ECO:0000256" key="6">
    <source>
        <dbReference type="ARBA" id="ARBA00022729"/>
    </source>
</evidence>
<comment type="subcellular location">
    <subcellularLocation>
        <location evidence="2 10">Endoplasmic reticulum membrane</location>
        <topology evidence="2 10">Single-pass type I membrane protein</topology>
    </subcellularLocation>
</comment>
<evidence type="ECO:0000256" key="9">
    <source>
        <dbReference type="ARBA" id="ARBA00023136"/>
    </source>
</evidence>
<comment type="similarity">
    <text evidence="4 10">Belongs to the OST1 family.</text>
</comment>
<evidence type="ECO:0000256" key="4">
    <source>
        <dbReference type="ARBA" id="ARBA00008905"/>
    </source>
</evidence>
<dbReference type="GO" id="GO:0018279">
    <property type="term" value="P:protein N-linked glycosylation via asparagine"/>
    <property type="evidence" value="ECO:0007669"/>
    <property type="project" value="TreeGrafter"/>
</dbReference>
<comment type="subunit">
    <text evidence="10">Component of the oligosaccharyltransferase (OST) complex.</text>
</comment>
<keyword evidence="9 10" id="KW-0472">Membrane</keyword>
<dbReference type="AlphaFoldDB" id="A0A1G4K058"/>
<keyword evidence="6 10" id="KW-0732">Signal</keyword>
<organism evidence="11 12">
    <name type="scientific">Lachancea nothofagi CBS 11611</name>
    <dbReference type="NCBI Taxonomy" id="1266666"/>
    <lineage>
        <taxon>Eukaryota</taxon>
        <taxon>Fungi</taxon>
        <taxon>Dikarya</taxon>
        <taxon>Ascomycota</taxon>
        <taxon>Saccharomycotina</taxon>
        <taxon>Saccharomycetes</taxon>
        <taxon>Saccharomycetales</taxon>
        <taxon>Saccharomycetaceae</taxon>
        <taxon>Lachancea</taxon>
    </lineage>
</organism>
<keyword evidence="8 10" id="KW-1133">Transmembrane helix</keyword>
<feature type="transmembrane region" description="Helical" evidence="10">
    <location>
        <begin position="445"/>
        <end position="462"/>
    </location>
</feature>
<dbReference type="EMBL" id="LT598451">
    <property type="protein sequence ID" value="SCU96871.1"/>
    <property type="molecule type" value="Genomic_DNA"/>
</dbReference>
<evidence type="ECO:0000256" key="3">
    <source>
        <dbReference type="ARBA" id="ARBA00004922"/>
    </source>
</evidence>
<evidence type="ECO:0000256" key="2">
    <source>
        <dbReference type="ARBA" id="ARBA00004115"/>
    </source>
</evidence>
<dbReference type="PANTHER" id="PTHR21049:SF0">
    <property type="entry name" value="DOLICHYL-DIPHOSPHOOLIGOSACCHARIDE--PROTEIN GLYCOSYLTRANSFERASE SUBUNIT 1"/>
    <property type="match status" value="1"/>
</dbReference>
<evidence type="ECO:0000256" key="1">
    <source>
        <dbReference type="ARBA" id="ARBA00002791"/>
    </source>
</evidence>